<dbReference type="Pfam" id="PF15856">
    <property type="entry name" value="DUF4727"/>
    <property type="match status" value="1"/>
</dbReference>
<name>A0A8C9PTY6_SPEDA</name>
<reference evidence="2" key="1">
    <citation type="submission" date="2025-08" db="UniProtKB">
        <authorList>
            <consortium name="Ensembl"/>
        </authorList>
    </citation>
    <scope>IDENTIFICATION</scope>
</reference>
<keyword evidence="3" id="KW-1185">Reference proteome</keyword>
<protein>
    <submittedName>
        <fullName evidence="2">Uncharacterized protein</fullName>
    </submittedName>
</protein>
<evidence type="ECO:0000313" key="3">
    <source>
        <dbReference type="Proteomes" id="UP000694422"/>
    </source>
</evidence>
<feature type="compositionally biased region" description="Polar residues" evidence="1">
    <location>
        <begin position="240"/>
        <end position="250"/>
    </location>
</feature>
<feature type="compositionally biased region" description="Polar residues" evidence="1">
    <location>
        <begin position="325"/>
        <end position="340"/>
    </location>
</feature>
<organism evidence="2 3">
    <name type="scientific">Spermophilus dauricus</name>
    <name type="common">Daurian ground squirrel</name>
    <dbReference type="NCBI Taxonomy" id="99837"/>
    <lineage>
        <taxon>Eukaryota</taxon>
        <taxon>Metazoa</taxon>
        <taxon>Chordata</taxon>
        <taxon>Craniata</taxon>
        <taxon>Vertebrata</taxon>
        <taxon>Euteleostomi</taxon>
        <taxon>Mammalia</taxon>
        <taxon>Eutheria</taxon>
        <taxon>Euarchontoglires</taxon>
        <taxon>Glires</taxon>
        <taxon>Rodentia</taxon>
        <taxon>Sciuromorpha</taxon>
        <taxon>Sciuridae</taxon>
        <taxon>Xerinae</taxon>
        <taxon>Marmotini</taxon>
        <taxon>Spermophilus</taxon>
    </lineage>
</organism>
<accession>A0A8C9PTY6</accession>
<evidence type="ECO:0000313" key="2">
    <source>
        <dbReference type="Ensembl" id="ENSSDAP00000011959.1"/>
    </source>
</evidence>
<dbReference type="Ensembl" id="ENSSDAT00000013525.1">
    <property type="protein sequence ID" value="ENSSDAP00000011959.1"/>
    <property type="gene ID" value="ENSSDAG00000010792.1"/>
</dbReference>
<proteinExistence type="predicted"/>
<dbReference type="Proteomes" id="UP000694422">
    <property type="component" value="Unplaced"/>
</dbReference>
<sequence length="445" mass="50638">MLLPLLGACAVVGPFQGPEWEPVRGLISQDCSCRDPRCCGNLLVLCLFLIWQVRHYWHHFTRNRLHRRSIIKVPSQKWAMPSMRCGIFFRLAPEFISPGDFRGRDAHIQQWVQKQRWRYRKSLLESWTQNLFSSQNLLQDSSWGAHTSHDPIFCISSFSSTCPLSQDSSWETWQVSWCLKGSQTHSALDTCQRIGQLLVHSQEKLVPLEHVLSRKICSPPTTFVISLPKLPSAQRLQFCSGQVPEPSSENSKGRKVIRPDVSQKAERASREVGTSSSRASHDPWKKEHILWEASQFPRHKYQQPTRWRRESLEPAEGRGARQLPPSVSTDSSSIKGSLHSKTAKLSMTLLRKMSWSPQLAKPRNSVPRLSRVGNPLAREDSIRVHTASERDHQPPGHCSAGVSLPRTKTPQGQRPHGAPKNSSAPKKFGFMKRLRCFLFQCGLKK</sequence>
<dbReference type="PANTHER" id="PTHR22379">
    <property type="entry name" value="RIKEN CDNA 4930407I10 GENE"/>
    <property type="match status" value="1"/>
</dbReference>
<evidence type="ECO:0000256" key="1">
    <source>
        <dbReference type="SAM" id="MobiDB-lite"/>
    </source>
</evidence>
<feature type="region of interest" description="Disordered" evidence="1">
    <location>
        <begin position="300"/>
        <end position="340"/>
    </location>
</feature>
<dbReference type="AlphaFoldDB" id="A0A8C9PTY6"/>
<feature type="region of interest" description="Disordered" evidence="1">
    <location>
        <begin position="356"/>
        <end position="426"/>
    </location>
</feature>
<reference evidence="2" key="2">
    <citation type="submission" date="2025-09" db="UniProtKB">
        <authorList>
            <consortium name="Ensembl"/>
        </authorList>
    </citation>
    <scope>IDENTIFICATION</scope>
</reference>
<feature type="compositionally biased region" description="Basic and acidic residues" evidence="1">
    <location>
        <begin position="257"/>
        <end position="270"/>
    </location>
</feature>
<feature type="region of interest" description="Disordered" evidence="1">
    <location>
        <begin position="240"/>
        <end position="283"/>
    </location>
</feature>
<dbReference type="PANTHER" id="PTHR22379:SF1">
    <property type="entry name" value="RIKEN CDNA 4930407I10 GENE"/>
    <property type="match status" value="1"/>
</dbReference>
<feature type="compositionally biased region" description="Basic and acidic residues" evidence="1">
    <location>
        <begin position="307"/>
        <end position="319"/>
    </location>
</feature>
<feature type="compositionally biased region" description="Basic and acidic residues" evidence="1">
    <location>
        <begin position="377"/>
        <end position="394"/>
    </location>
</feature>
<dbReference type="InterPro" id="IPR031715">
    <property type="entry name" value="DUF4727"/>
</dbReference>